<proteinExistence type="predicted"/>
<accession>A0A2P2LJX5</accession>
<dbReference type="EMBL" id="GGEC01037777">
    <property type="protein sequence ID" value="MBX18261.1"/>
    <property type="molecule type" value="Transcribed_RNA"/>
</dbReference>
<evidence type="ECO:0000313" key="1">
    <source>
        <dbReference type="EMBL" id="MBX18261.1"/>
    </source>
</evidence>
<sequence>MTHILECNGEIDPNINYRGTYGKFS</sequence>
<name>A0A2P2LJX5_RHIMU</name>
<organism evidence="1">
    <name type="scientific">Rhizophora mucronata</name>
    <name type="common">Asiatic mangrove</name>
    <dbReference type="NCBI Taxonomy" id="61149"/>
    <lineage>
        <taxon>Eukaryota</taxon>
        <taxon>Viridiplantae</taxon>
        <taxon>Streptophyta</taxon>
        <taxon>Embryophyta</taxon>
        <taxon>Tracheophyta</taxon>
        <taxon>Spermatophyta</taxon>
        <taxon>Magnoliopsida</taxon>
        <taxon>eudicotyledons</taxon>
        <taxon>Gunneridae</taxon>
        <taxon>Pentapetalae</taxon>
        <taxon>rosids</taxon>
        <taxon>fabids</taxon>
        <taxon>Malpighiales</taxon>
        <taxon>Rhizophoraceae</taxon>
        <taxon>Rhizophora</taxon>
    </lineage>
</organism>
<protein>
    <submittedName>
        <fullName evidence="1">Uncharacterized protein</fullName>
    </submittedName>
</protein>
<reference evidence="1" key="1">
    <citation type="submission" date="2018-02" db="EMBL/GenBank/DDBJ databases">
        <title>Rhizophora mucronata_Transcriptome.</title>
        <authorList>
            <person name="Meera S.P."/>
            <person name="Sreeshan A."/>
            <person name="Augustine A."/>
        </authorList>
    </citation>
    <scope>NUCLEOTIDE SEQUENCE</scope>
    <source>
        <tissue evidence="1">Leaf</tissue>
    </source>
</reference>
<dbReference type="AlphaFoldDB" id="A0A2P2LJX5"/>